<keyword evidence="8" id="KW-1185">Reference proteome</keyword>
<proteinExistence type="inferred from homology"/>
<protein>
    <recommendedName>
        <fullName evidence="2">site-specific DNA-methyltransferase (adenine-specific)</fullName>
        <ecNumber evidence="2">2.1.1.72</ecNumber>
    </recommendedName>
</protein>
<dbReference type="AlphaFoldDB" id="A0A3D8IRB3"/>
<evidence type="ECO:0000256" key="5">
    <source>
        <dbReference type="ARBA" id="ARBA00022691"/>
    </source>
</evidence>
<dbReference type="OrthoDB" id="9805629at2"/>
<dbReference type="GO" id="GO:0032259">
    <property type="term" value="P:methylation"/>
    <property type="evidence" value="ECO:0007669"/>
    <property type="project" value="UniProtKB-KW"/>
</dbReference>
<dbReference type="Gene3D" id="3.40.50.150">
    <property type="entry name" value="Vaccinia Virus protein VP39"/>
    <property type="match status" value="1"/>
</dbReference>
<dbReference type="EMBL" id="NXLT01000003">
    <property type="protein sequence ID" value="RDU67445.1"/>
    <property type="molecule type" value="Genomic_DNA"/>
</dbReference>
<name>A0A3D8IRB3_9HELI</name>
<dbReference type="GO" id="GO:0003676">
    <property type="term" value="F:nucleic acid binding"/>
    <property type="evidence" value="ECO:0007669"/>
    <property type="project" value="InterPro"/>
</dbReference>
<dbReference type="Gene3D" id="1.10.1020.10">
    <property type="entry name" value="Adenine-specific Methyltransferase, Domain 2"/>
    <property type="match status" value="1"/>
</dbReference>
<evidence type="ECO:0000256" key="4">
    <source>
        <dbReference type="ARBA" id="ARBA00022679"/>
    </source>
</evidence>
<dbReference type="PRINTS" id="PR00505">
    <property type="entry name" value="D12N6MTFRASE"/>
</dbReference>
<dbReference type="GO" id="GO:0009307">
    <property type="term" value="P:DNA restriction-modification system"/>
    <property type="evidence" value="ECO:0007669"/>
    <property type="project" value="InterPro"/>
</dbReference>
<dbReference type="InterPro" id="IPR002052">
    <property type="entry name" value="DNA_methylase_N6_adenine_CS"/>
</dbReference>
<keyword evidence="4" id="KW-0808">Transferase</keyword>
<dbReference type="InterPro" id="IPR029063">
    <property type="entry name" value="SAM-dependent_MTases_sf"/>
</dbReference>
<sequence length="344" mass="40174">MQNISSNNLNRYCRISNRRYLGNKHKLRDFLRTTILKECGEFNVFADLFAGTGSVASLFEDKTLIVNDILYSNYVCHNAWFGTQRYSMSTIENYIKRYNKISVKSENYVSKNFANTFFSEYNCKKIGFIREDIEKSYENNLLSLREKHILIASLLYAMDKTANTCGHYDAYRKNGILDKELILPIPLIQEGSLNNRIYNTNANSLARRIVADVVYLDPPYNSRQYCDLYHLLENISQWEKPQVYGVAKKMDRSVLKSDYCTLNATKTFEDLVNNIKARYIVLSYNNMAQKGNNRSNARISDQDIYRILNKKGDVKTFQQEHKAFHTGKSYITKIVERLFVCRCF</sequence>
<evidence type="ECO:0000256" key="3">
    <source>
        <dbReference type="ARBA" id="ARBA00022603"/>
    </source>
</evidence>
<dbReference type="InterPro" id="IPR012327">
    <property type="entry name" value="MeTrfase_D12"/>
</dbReference>
<dbReference type="InterPro" id="IPR023095">
    <property type="entry name" value="Ade_MeTrfase_dom_2"/>
</dbReference>
<comment type="similarity">
    <text evidence="1">Belongs to the N(4)/N(6)-methyltransferase family.</text>
</comment>
<comment type="catalytic activity">
    <reaction evidence="6">
        <text>a 2'-deoxyadenosine in DNA + S-adenosyl-L-methionine = an N(6)-methyl-2'-deoxyadenosine in DNA + S-adenosyl-L-homocysteine + H(+)</text>
        <dbReference type="Rhea" id="RHEA:15197"/>
        <dbReference type="Rhea" id="RHEA-COMP:12418"/>
        <dbReference type="Rhea" id="RHEA-COMP:12419"/>
        <dbReference type="ChEBI" id="CHEBI:15378"/>
        <dbReference type="ChEBI" id="CHEBI:57856"/>
        <dbReference type="ChEBI" id="CHEBI:59789"/>
        <dbReference type="ChEBI" id="CHEBI:90615"/>
        <dbReference type="ChEBI" id="CHEBI:90616"/>
        <dbReference type="EC" id="2.1.1.72"/>
    </reaction>
</comment>
<reference evidence="7 8" key="1">
    <citation type="submission" date="2018-04" db="EMBL/GenBank/DDBJ databases">
        <title>Novel Campyloabacter and Helicobacter Species and Strains.</title>
        <authorList>
            <person name="Mannion A.J."/>
            <person name="Shen Z."/>
            <person name="Fox J.G."/>
        </authorList>
    </citation>
    <scope>NUCLEOTIDE SEQUENCE [LARGE SCALE GENOMIC DNA]</scope>
    <source>
        <strain evidence="7 8">MIT 12-6600</strain>
    </source>
</reference>
<evidence type="ECO:0000313" key="8">
    <source>
        <dbReference type="Proteomes" id="UP000256514"/>
    </source>
</evidence>
<comment type="caution">
    <text evidence="7">The sequence shown here is derived from an EMBL/GenBank/DDBJ whole genome shotgun (WGS) entry which is preliminary data.</text>
</comment>
<dbReference type="PROSITE" id="PS00092">
    <property type="entry name" value="N6_MTASE"/>
    <property type="match status" value="1"/>
</dbReference>
<dbReference type="EC" id="2.1.1.72" evidence="2"/>
<dbReference type="Pfam" id="PF02086">
    <property type="entry name" value="MethyltransfD12"/>
    <property type="match status" value="1"/>
</dbReference>
<evidence type="ECO:0000256" key="2">
    <source>
        <dbReference type="ARBA" id="ARBA00011900"/>
    </source>
</evidence>
<organism evidence="7 8">
    <name type="scientific">Helicobacter equorum</name>
    <dbReference type="NCBI Taxonomy" id="361872"/>
    <lineage>
        <taxon>Bacteria</taxon>
        <taxon>Pseudomonadati</taxon>
        <taxon>Campylobacterota</taxon>
        <taxon>Epsilonproteobacteria</taxon>
        <taxon>Campylobacterales</taxon>
        <taxon>Helicobacteraceae</taxon>
        <taxon>Helicobacter</taxon>
    </lineage>
</organism>
<keyword evidence="5" id="KW-0949">S-adenosyl-L-methionine</keyword>
<gene>
    <name evidence="7" type="ORF">CQA54_05445</name>
</gene>
<evidence type="ECO:0000256" key="1">
    <source>
        <dbReference type="ARBA" id="ARBA00006594"/>
    </source>
</evidence>
<dbReference type="GO" id="GO:0009007">
    <property type="term" value="F:site-specific DNA-methyltransferase (adenine-specific) activity"/>
    <property type="evidence" value="ECO:0007669"/>
    <property type="project" value="UniProtKB-EC"/>
</dbReference>
<keyword evidence="3" id="KW-0489">Methyltransferase</keyword>
<accession>A0A3D8IRB3</accession>
<dbReference type="Proteomes" id="UP000256514">
    <property type="component" value="Unassembled WGS sequence"/>
</dbReference>
<dbReference type="SUPFAM" id="SSF53335">
    <property type="entry name" value="S-adenosyl-L-methionine-dependent methyltransferases"/>
    <property type="match status" value="1"/>
</dbReference>
<evidence type="ECO:0000313" key="7">
    <source>
        <dbReference type="EMBL" id="RDU67445.1"/>
    </source>
</evidence>
<evidence type="ECO:0000256" key="6">
    <source>
        <dbReference type="ARBA" id="ARBA00047942"/>
    </source>
</evidence>